<dbReference type="InterPro" id="IPR045864">
    <property type="entry name" value="aa-tRNA-synth_II/BPL/LPL"/>
</dbReference>
<dbReference type="GO" id="GO:0016740">
    <property type="term" value="F:transferase activity"/>
    <property type="evidence" value="ECO:0007669"/>
    <property type="project" value="UniProtKB-ARBA"/>
</dbReference>
<accession>H3NIP9</accession>
<dbReference type="PANTHER" id="PTHR12835:SF5">
    <property type="entry name" value="BIOTIN--PROTEIN LIGASE"/>
    <property type="match status" value="1"/>
</dbReference>
<dbReference type="Pfam" id="PF02237">
    <property type="entry name" value="BPL_C"/>
    <property type="match status" value="1"/>
</dbReference>
<reference evidence="5 6" key="1">
    <citation type="submission" date="2012-01" db="EMBL/GenBank/DDBJ databases">
        <title>The Genome Sequence of Facklamia languida CCUG 37842.</title>
        <authorList>
            <consortium name="The Broad Institute Genome Sequencing Platform"/>
            <person name="Earl A."/>
            <person name="Ward D."/>
            <person name="Feldgarden M."/>
            <person name="Gevers D."/>
            <person name="Huys G."/>
            <person name="Young S.K."/>
            <person name="Zeng Q."/>
            <person name="Gargeya S."/>
            <person name="Fitzgerald M."/>
            <person name="Haas B."/>
            <person name="Abouelleil A."/>
            <person name="Alvarado L."/>
            <person name="Arachchi H.M."/>
            <person name="Berlin A."/>
            <person name="Chapman S.B."/>
            <person name="Gearin G."/>
            <person name="Goldberg J."/>
            <person name="Griggs A."/>
            <person name="Gujja S."/>
            <person name="Hansen M."/>
            <person name="Heiman D."/>
            <person name="Howarth C."/>
            <person name="Larimer J."/>
            <person name="Lui A."/>
            <person name="MacDonald P.J.P."/>
            <person name="McCowen C."/>
            <person name="Montmayeur A."/>
            <person name="Murphy C."/>
            <person name="Neiman D."/>
            <person name="Pearson M."/>
            <person name="Priest M."/>
            <person name="Roberts A."/>
            <person name="Saif S."/>
            <person name="Shea T."/>
            <person name="Sisk P."/>
            <person name="Stolte C."/>
            <person name="Sykes S."/>
            <person name="Wortman J."/>
            <person name="Nusbaum C."/>
            <person name="Birren B."/>
        </authorList>
    </citation>
    <scope>NUCLEOTIDE SEQUENCE [LARGE SCALE GENOMIC DNA]</scope>
    <source>
        <strain evidence="5 6">CCUG 37842</strain>
    </source>
</reference>
<dbReference type="PANTHER" id="PTHR12835">
    <property type="entry name" value="BIOTIN PROTEIN LIGASE"/>
    <property type="match status" value="1"/>
</dbReference>
<dbReference type="eggNOG" id="COG0340">
    <property type="taxonomic scope" value="Bacteria"/>
</dbReference>
<dbReference type="SUPFAM" id="SSF55681">
    <property type="entry name" value="Class II aaRS and biotin synthetases"/>
    <property type="match status" value="1"/>
</dbReference>
<dbReference type="PROSITE" id="PS51733">
    <property type="entry name" value="BPL_LPL_CATALYTIC"/>
    <property type="match status" value="1"/>
</dbReference>
<dbReference type="OrthoDB" id="9807064at2"/>
<organism evidence="5 6">
    <name type="scientific">Facklamia languida CCUG 37842</name>
    <dbReference type="NCBI Taxonomy" id="883113"/>
    <lineage>
        <taxon>Bacteria</taxon>
        <taxon>Bacillati</taxon>
        <taxon>Bacillota</taxon>
        <taxon>Bacilli</taxon>
        <taxon>Lactobacillales</taxon>
        <taxon>Aerococcaceae</taxon>
        <taxon>Facklamia</taxon>
    </lineage>
</organism>
<proteinExistence type="predicted"/>
<dbReference type="CDD" id="cd16442">
    <property type="entry name" value="BPL"/>
    <property type="match status" value="1"/>
</dbReference>
<dbReference type="EC" id="6.3.4.15" evidence="3"/>
<protein>
    <recommendedName>
        <fullName evidence="3">biotin--[biotin carboxyl-carrier protein] ligase</fullName>
        <ecNumber evidence="3">6.3.4.15</ecNumber>
    </recommendedName>
</protein>
<dbReference type="Pfam" id="PF03099">
    <property type="entry name" value="BPL_LplA_LipB"/>
    <property type="match status" value="1"/>
</dbReference>
<dbReference type="STRING" id="883113.HMPREF9708_00738"/>
<name>H3NIP9_9LACT</name>
<evidence type="ECO:0000256" key="1">
    <source>
        <dbReference type="ARBA" id="ARBA00022598"/>
    </source>
</evidence>
<evidence type="ECO:0000256" key="3">
    <source>
        <dbReference type="ARBA" id="ARBA00024227"/>
    </source>
</evidence>
<evidence type="ECO:0000259" key="4">
    <source>
        <dbReference type="PROSITE" id="PS51733"/>
    </source>
</evidence>
<dbReference type="HOGENOM" id="CLU_051096_0_1_9"/>
<gene>
    <name evidence="5" type="ORF">HMPREF9708_00738</name>
</gene>
<dbReference type="AlphaFoldDB" id="H3NIP9"/>
<dbReference type="Gene3D" id="2.30.30.100">
    <property type="match status" value="1"/>
</dbReference>
<dbReference type="NCBIfam" id="TIGR00121">
    <property type="entry name" value="birA_ligase"/>
    <property type="match status" value="1"/>
</dbReference>
<evidence type="ECO:0000313" key="5">
    <source>
        <dbReference type="EMBL" id="EHR37177.1"/>
    </source>
</evidence>
<evidence type="ECO:0000313" key="6">
    <source>
        <dbReference type="Proteomes" id="UP000006190"/>
    </source>
</evidence>
<dbReference type="GO" id="GO:0005737">
    <property type="term" value="C:cytoplasm"/>
    <property type="evidence" value="ECO:0007669"/>
    <property type="project" value="TreeGrafter"/>
</dbReference>
<comment type="caution">
    <text evidence="5">The sequence shown here is derived from an EMBL/GenBank/DDBJ whole genome shotgun (WGS) entry which is preliminary data.</text>
</comment>
<keyword evidence="2" id="KW-0092">Biotin</keyword>
<dbReference type="InterPro" id="IPR004143">
    <property type="entry name" value="BPL_LPL_catalytic"/>
</dbReference>
<sequence length="268" mass="29870">MFSLHQFKGQLIPAWNDLKVHYQAEVASTNDLAKDYLADDPKAPGLFVSHHQTKGRGRYGKAFYSQLRHGLYFSLALPIRSSQTYPVDQMTLMTASAIVEAFSPYLEGALAIKWVNDLFYQQRKVAGILTEGVLDSSTWAIKGLVIGVGLNLAGSFSQADPCLHALAGTFFGQTLPDSFKQEEWLAQFLNLLHNLLRGNHEPDYLTIYRSHLMGVGQVITYQDAHQTSRGILRGINDQGHLLIQKPDLSIQSLTSGQIHLGSQQFRNL</sequence>
<keyword evidence="6" id="KW-1185">Reference proteome</keyword>
<dbReference type="InterPro" id="IPR003142">
    <property type="entry name" value="BPL_C"/>
</dbReference>
<dbReference type="RefSeq" id="WP_006308765.1">
    <property type="nucleotide sequence ID" value="NZ_JH601133.1"/>
</dbReference>
<feature type="domain" description="BPL/LPL catalytic" evidence="4">
    <location>
        <begin position="10"/>
        <end position="200"/>
    </location>
</feature>
<keyword evidence="1 5" id="KW-0436">Ligase</keyword>
<dbReference type="GO" id="GO:0009249">
    <property type="term" value="P:protein lipoylation"/>
    <property type="evidence" value="ECO:0007669"/>
    <property type="project" value="UniProtKB-ARBA"/>
</dbReference>
<dbReference type="EMBL" id="AGEG01000009">
    <property type="protein sequence ID" value="EHR37177.1"/>
    <property type="molecule type" value="Genomic_DNA"/>
</dbReference>
<dbReference type="Gene3D" id="3.30.930.10">
    <property type="entry name" value="Bira Bifunctional Protein, Domain 2"/>
    <property type="match status" value="1"/>
</dbReference>
<evidence type="ECO:0000256" key="2">
    <source>
        <dbReference type="ARBA" id="ARBA00023267"/>
    </source>
</evidence>
<dbReference type="InterPro" id="IPR004408">
    <property type="entry name" value="Biotin_CoA_COase_ligase"/>
</dbReference>
<dbReference type="Proteomes" id="UP000006190">
    <property type="component" value="Unassembled WGS sequence"/>
</dbReference>
<dbReference type="GO" id="GO:0004077">
    <property type="term" value="F:biotin--[biotin carboxyl-carrier protein] ligase activity"/>
    <property type="evidence" value="ECO:0007669"/>
    <property type="project" value="UniProtKB-EC"/>
</dbReference>
<dbReference type="PATRIC" id="fig|883113.3.peg.736"/>